<keyword evidence="3" id="KW-1185">Reference proteome</keyword>
<evidence type="ECO:0000313" key="2">
    <source>
        <dbReference type="EMBL" id="GFY30265.1"/>
    </source>
</evidence>
<name>A0A8X6W8U6_TRICX</name>
<reference evidence="2" key="1">
    <citation type="submission" date="2020-08" db="EMBL/GenBank/DDBJ databases">
        <title>Multicomponent nature underlies the extraordinary mechanical properties of spider dragline silk.</title>
        <authorList>
            <person name="Kono N."/>
            <person name="Nakamura H."/>
            <person name="Mori M."/>
            <person name="Yoshida Y."/>
            <person name="Ohtoshi R."/>
            <person name="Malay A.D."/>
            <person name="Moran D.A.P."/>
            <person name="Tomita M."/>
            <person name="Numata K."/>
            <person name="Arakawa K."/>
        </authorList>
    </citation>
    <scope>NUCLEOTIDE SEQUENCE</scope>
</reference>
<dbReference type="AlphaFoldDB" id="A0A8X6W8U6"/>
<protein>
    <submittedName>
        <fullName evidence="2">Uncharacterized protein</fullName>
    </submittedName>
</protein>
<feature type="compositionally biased region" description="Polar residues" evidence="1">
    <location>
        <begin position="82"/>
        <end position="91"/>
    </location>
</feature>
<evidence type="ECO:0000256" key="1">
    <source>
        <dbReference type="SAM" id="MobiDB-lite"/>
    </source>
</evidence>
<evidence type="ECO:0000313" key="3">
    <source>
        <dbReference type="Proteomes" id="UP000887159"/>
    </source>
</evidence>
<organism evidence="2 3">
    <name type="scientific">Trichonephila clavipes</name>
    <name type="common">Golden silk orbweaver</name>
    <name type="synonym">Nephila clavipes</name>
    <dbReference type="NCBI Taxonomy" id="2585209"/>
    <lineage>
        <taxon>Eukaryota</taxon>
        <taxon>Metazoa</taxon>
        <taxon>Ecdysozoa</taxon>
        <taxon>Arthropoda</taxon>
        <taxon>Chelicerata</taxon>
        <taxon>Arachnida</taxon>
        <taxon>Araneae</taxon>
        <taxon>Araneomorphae</taxon>
        <taxon>Entelegynae</taxon>
        <taxon>Araneoidea</taxon>
        <taxon>Nephilidae</taxon>
        <taxon>Trichonephila</taxon>
    </lineage>
</organism>
<sequence>MEFHKSWESKMNTLVNQLNSCRTSDECSIVLKDIEKLDSTLREFPFNILEEQSDALRNRVPSSTKSGSNSLTKKKKKKRASGTEQPPASSN</sequence>
<gene>
    <name evidence="2" type="ORF">TNCV_4065161</name>
</gene>
<proteinExistence type="predicted"/>
<feature type="region of interest" description="Disordered" evidence="1">
    <location>
        <begin position="54"/>
        <end position="91"/>
    </location>
</feature>
<feature type="compositionally biased region" description="Low complexity" evidence="1">
    <location>
        <begin position="62"/>
        <end position="71"/>
    </location>
</feature>
<dbReference type="Proteomes" id="UP000887159">
    <property type="component" value="Unassembled WGS sequence"/>
</dbReference>
<comment type="caution">
    <text evidence="2">The sequence shown here is derived from an EMBL/GenBank/DDBJ whole genome shotgun (WGS) entry which is preliminary data.</text>
</comment>
<dbReference type="EMBL" id="BMAU01021392">
    <property type="protein sequence ID" value="GFY30265.1"/>
    <property type="molecule type" value="Genomic_DNA"/>
</dbReference>
<accession>A0A8X6W8U6</accession>